<dbReference type="AlphaFoldDB" id="A0A4Q0SU90"/>
<evidence type="ECO:0000313" key="6">
    <source>
        <dbReference type="EMBL" id="RXH54267.1"/>
    </source>
</evidence>
<dbReference type="InterPro" id="IPR011006">
    <property type="entry name" value="CheY-like_superfamily"/>
</dbReference>
<dbReference type="FunFam" id="3.30.70.270:FF:000001">
    <property type="entry name" value="Diguanylate cyclase domain protein"/>
    <property type="match status" value="1"/>
</dbReference>
<dbReference type="SUPFAM" id="SSF52172">
    <property type="entry name" value="CheY-like"/>
    <property type="match status" value="1"/>
</dbReference>
<dbReference type="SUPFAM" id="SSF55073">
    <property type="entry name" value="Nucleotide cyclase"/>
    <property type="match status" value="1"/>
</dbReference>
<dbReference type="OrthoDB" id="9804955at2"/>
<dbReference type="GO" id="GO:0000160">
    <property type="term" value="P:phosphorelay signal transduction system"/>
    <property type="evidence" value="ECO:0007669"/>
    <property type="project" value="InterPro"/>
</dbReference>
<evidence type="ECO:0000259" key="5">
    <source>
        <dbReference type="PROSITE" id="PS50887"/>
    </source>
</evidence>
<gene>
    <name evidence="6" type="ORF">GRAN_4563</name>
</gene>
<dbReference type="NCBIfam" id="TIGR00254">
    <property type="entry name" value="GGDEF"/>
    <property type="match status" value="1"/>
</dbReference>
<feature type="domain" description="GGDEF" evidence="5">
    <location>
        <begin position="169"/>
        <end position="304"/>
    </location>
</feature>
<keyword evidence="3" id="KW-0597">Phosphoprotein</keyword>
<dbReference type="Pfam" id="PF00990">
    <property type="entry name" value="GGDEF"/>
    <property type="match status" value="1"/>
</dbReference>
<dbReference type="GO" id="GO:0043709">
    <property type="term" value="P:cell adhesion involved in single-species biofilm formation"/>
    <property type="evidence" value="ECO:0007669"/>
    <property type="project" value="TreeGrafter"/>
</dbReference>
<dbReference type="CDD" id="cd17574">
    <property type="entry name" value="REC_OmpR"/>
    <property type="match status" value="1"/>
</dbReference>
<dbReference type="EMBL" id="RDSM01000004">
    <property type="protein sequence ID" value="RXH54267.1"/>
    <property type="molecule type" value="Genomic_DNA"/>
</dbReference>
<evidence type="ECO:0000313" key="7">
    <source>
        <dbReference type="Proteomes" id="UP000289437"/>
    </source>
</evidence>
<feature type="domain" description="Response regulatory" evidence="4">
    <location>
        <begin position="2"/>
        <end position="119"/>
    </location>
</feature>
<dbReference type="RefSeq" id="WP_128915181.1">
    <property type="nucleotide sequence ID" value="NZ_RDSM01000004.1"/>
</dbReference>
<dbReference type="GO" id="GO:1902201">
    <property type="term" value="P:negative regulation of bacterial-type flagellum-dependent cell motility"/>
    <property type="evidence" value="ECO:0007669"/>
    <property type="project" value="TreeGrafter"/>
</dbReference>
<proteinExistence type="predicted"/>
<comment type="catalytic activity">
    <reaction evidence="2">
        <text>2 GTP = 3',3'-c-di-GMP + 2 diphosphate</text>
        <dbReference type="Rhea" id="RHEA:24898"/>
        <dbReference type="ChEBI" id="CHEBI:33019"/>
        <dbReference type="ChEBI" id="CHEBI:37565"/>
        <dbReference type="ChEBI" id="CHEBI:58805"/>
        <dbReference type="EC" id="2.7.7.65"/>
    </reaction>
</comment>
<protein>
    <recommendedName>
        <fullName evidence="1">diguanylate cyclase</fullName>
        <ecNumber evidence="1">2.7.7.65</ecNumber>
    </recommendedName>
</protein>
<dbReference type="InterPro" id="IPR043128">
    <property type="entry name" value="Rev_trsase/Diguanyl_cyclase"/>
</dbReference>
<accession>A0A4Q0SU90</accession>
<dbReference type="GO" id="GO:0052621">
    <property type="term" value="F:diguanylate cyclase activity"/>
    <property type="evidence" value="ECO:0007669"/>
    <property type="project" value="UniProtKB-EC"/>
</dbReference>
<dbReference type="Proteomes" id="UP000289437">
    <property type="component" value="Unassembled WGS sequence"/>
</dbReference>
<dbReference type="PANTHER" id="PTHR45138">
    <property type="entry name" value="REGULATORY COMPONENTS OF SENSORY TRANSDUCTION SYSTEM"/>
    <property type="match status" value="1"/>
</dbReference>
<dbReference type="InterPro" id="IPR000160">
    <property type="entry name" value="GGDEF_dom"/>
</dbReference>
<evidence type="ECO:0000256" key="3">
    <source>
        <dbReference type="PROSITE-ProRule" id="PRU00169"/>
    </source>
</evidence>
<dbReference type="SMART" id="SM00267">
    <property type="entry name" value="GGDEF"/>
    <property type="match status" value="1"/>
</dbReference>
<dbReference type="SMART" id="SM00448">
    <property type="entry name" value="REC"/>
    <property type="match status" value="1"/>
</dbReference>
<comment type="caution">
    <text evidence="6">The sequence shown here is derived from an EMBL/GenBank/DDBJ whole genome shotgun (WGS) entry which is preliminary data.</text>
</comment>
<evidence type="ECO:0000259" key="4">
    <source>
        <dbReference type="PROSITE" id="PS50110"/>
    </source>
</evidence>
<evidence type="ECO:0000256" key="2">
    <source>
        <dbReference type="ARBA" id="ARBA00034247"/>
    </source>
</evidence>
<evidence type="ECO:0000256" key="1">
    <source>
        <dbReference type="ARBA" id="ARBA00012528"/>
    </source>
</evidence>
<organism evidence="6 7">
    <name type="scientific">Granulicella sibirica</name>
    <dbReference type="NCBI Taxonomy" id="2479048"/>
    <lineage>
        <taxon>Bacteria</taxon>
        <taxon>Pseudomonadati</taxon>
        <taxon>Acidobacteriota</taxon>
        <taxon>Terriglobia</taxon>
        <taxon>Terriglobales</taxon>
        <taxon>Acidobacteriaceae</taxon>
        <taxon>Granulicella</taxon>
    </lineage>
</organism>
<dbReference type="InterPro" id="IPR050469">
    <property type="entry name" value="Diguanylate_Cyclase"/>
</dbReference>
<dbReference type="PANTHER" id="PTHR45138:SF9">
    <property type="entry name" value="DIGUANYLATE CYCLASE DGCM-RELATED"/>
    <property type="match status" value="1"/>
</dbReference>
<dbReference type="Pfam" id="PF00072">
    <property type="entry name" value="Response_reg"/>
    <property type="match status" value="1"/>
</dbReference>
<reference evidence="7" key="2">
    <citation type="submission" date="2019-02" db="EMBL/GenBank/DDBJ databases">
        <title>Granulicella sibirica sp. nov., a psychrotolerant acidobacterium isolated from an organic soil layer in forested tundra, West Siberia.</title>
        <authorList>
            <person name="Oshkin I.Y."/>
            <person name="Kulichevskaya I.S."/>
            <person name="Rijpstra W.I.C."/>
            <person name="Sinninghe Damste J.S."/>
            <person name="Rakitin A.L."/>
            <person name="Ravin N.V."/>
            <person name="Dedysh S.N."/>
        </authorList>
    </citation>
    <scope>NUCLEOTIDE SEQUENCE [LARGE SCALE GENOMIC DNA]</scope>
    <source>
        <strain evidence="7">AF10</strain>
    </source>
</reference>
<dbReference type="PROSITE" id="PS50110">
    <property type="entry name" value="RESPONSE_REGULATORY"/>
    <property type="match status" value="1"/>
</dbReference>
<dbReference type="GO" id="GO:0005886">
    <property type="term" value="C:plasma membrane"/>
    <property type="evidence" value="ECO:0007669"/>
    <property type="project" value="TreeGrafter"/>
</dbReference>
<dbReference type="PROSITE" id="PS50887">
    <property type="entry name" value="GGDEF"/>
    <property type="match status" value="1"/>
</dbReference>
<dbReference type="Gene3D" id="3.30.70.270">
    <property type="match status" value="1"/>
</dbReference>
<name>A0A4Q0SU90_9BACT</name>
<sequence length="312" mass="34019">MKILIADDDAVSRTMMRRMLMQSGYEVLTASDGDEAARILTQEDGPRLALLDWMMPGLDGPSVCRAVRACARRAYIYTVLLTSKDTKEDLLTGLGAGADDYLTKPCNPLELKARLTTGERILNLEDHLIEAREEMRFKATHDSLTELFDRGAIMAQLAAEVAKLTSPEKEFSTILCDVDHFKKINDTYGHPVGDEILREVGRRLKIAVREADVVGRYGGEEFLLLLDGCGAGSLSAGADRICRAVSSKPFHTSVGLIQVTISAGALHVGQQGAPHTVENILQKVDAALYRAKEEGRDRFVATGFGPTLLVAS</sequence>
<dbReference type="InterPro" id="IPR029787">
    <property type="entry name" value="Nucleotide_cyclase"/>
</dbReference>
<dbReference type="CDD" id="cd01949">
    <property type="entry name" value="GGDEF"/>
    <property type="match status" value="1"/>
</dbReference>
<dbReference type="EC" id="2.7.7.65" evidence="1"/>
<keyword evidence="7" id="KW-1185">Reference proteome</keyword>
<dbReference type="InterPro" id="IPR001789">
    <property type="entry name" value="Sig_transdc_resp-reg_receiver"/>
</dbReference>
<dbReference type="Gene3D" id="3.40.50.2300">
    <property type="match status" value="1"/>
</dbReference>
<feature type="modified residue" description="4-aspartylphosphate" evidence="3">
    <location>
        <position position="52"/>
    </location>
</feature>
<reference evidence="6 7" key="1">
    <citation type="submission" date="2018-11" db="EMBL/GenBank/DDBJ databases">
        <authorList>
            <person name="Mardanov A.V."/>
            <person name="Ravin N.V."/>
            <person name="Dedysh S.N."/>
        </authorList>
    </citation>
    <scope>NUCLEOTIDE SEQUENCE [LARGE SCALE GENOMIC DNA]</scope>
    <source>
        <strain evidence="6 7">AF10</strain>
    </source>
</reference>